<feature type="coiled-coil region" evidence="2">
    <location>
        <begin position="138"/>
        <end position="210"/>
    </location>
</feature>
<evidence type="ECO:0000256" key="3">
    <source>
        <dbReference type="SAM" id="MobiDB-lite"/>
    </source>
</evidence>
<evidence type="ECO:0000256" key="4">
    <source>
        <dbReference type="SAM" id="Phobius"/>
    </source>
</evidence>
<name>A0ABQ5UH90_9HYPH</name>
<evidence type="ECO:0000259" key="6">
    <source>
        <dbReference type="Pfam" id="PF25954"/>
    </source>
</evidence>
<feature type="region of interest" description="Disordered" evidence="3">
    <location>
        <begin position="1"/>
        <end position="25"/>
    </location>
</feature>
<gene>
    <name evidence="7" type="primary">nolF_3</name>
    <name evidence="7" type="ORF">GCM10007913_33690</name>
</gene>
<proteinExistence type="inferred from homology"/>
<dbReference type="RefSeq" id="WP_284392729.1">
    <property type="nucleotide sequence ID" value="NZ_BSNG01000001.1"/>
</dbReference>
<dbReference type="Gene3D" id="2.40.30.170">
    <property type="match status" value="1"/>
</dbReference>
<feature type="domain" description="CusB-like beta-barrel" evidence="6">
    <location>
        <begin position="252"/>
        <end position="316"/>
    </location>
</feature>
<dbReference type="Gene3D" id="2.40.50.100">
    <property type="match status" value="1"/>
</dbReference>
<accession>A0ABQ5UH90</accession>
<protein>
    <submittedName>
        <fullName evidence="7">RND transporter</fullName>
    </submittedName>
</protein>
<keyword evidence="8" id="KW-1185">Reference proteome</keyword>
<dbReference type="PANTHER" id="PTHR30469:SF33">
    <property type="entry name" value="SLR1207 PROTEIN"/>
    <property type="match status" value="1"/>
</dbReference>
<keyword evidence="4" id="KW-0472">Membrane</keyword>
<dbReference type="SUPFAM" id="SSF111369">
    <property type="entry name" value="HlyD-like secretion proteins"/>
    <property type="match status" value="1"/>
</dbReference>
<evidence type="ECO:0000259" key="5">
    <source>
        <dbReference type="Pfam" id="PF25917"/>
    </source>
</evidence>
<reference evidence="7" key="2">
    <citation type="submission" date="2023-01" db="EMBL/GenBank/DDBJ databases">
        <title>Draft genome sequence of Devosia yakushimensis strain NBRC 103855.</title>
        <authorList>
            <person name="Sun Q."/>
            <person name="Mori K."/>
        </authorList>
    </citation>
    <scope>NUCLEOTIDE SEQUENCE</scope>
    <source>
        <strain evidence="7">NBRC 103855</strain>
    </source>
</reference>
<keyword evidence="4" id="KW-1133">Transmembrane helix</keyword>
<evidence type="ECO:0000256" key="1">
    <source>
        <dbReference type="ARBA" id="ARBA00009477"/>
    </source>
</evidence>
<dbReference type="Pfam" id="PF25917">
    <property type="entry name" value="BSH_RND"/>
    <property type="match status" value="1"/>
</dbReference>
<evidence type="ECO:0000256" key="2">
    <source>
        <dbReference type="SAM" id="Coils"/>
    </source>
</evidence>
<dbReference type="InterPro" id="IPR006143">
    <property type="entry name" value="RND_pump_MFP"/>
</dbReference>
<evidence type="ECO:0000313" key="8">
    <source>
        <dbReference type="Proteomes" id="UP001161406"/>
    </source>
</evidence>
<dbReference type="PANTHER" id="PTHR30469">
    <property type="entry name" value="MULTIDRUG RESISTANCE PROTEIN MDTA"/>
    <property type="match status" value="1"/>
</dbReference>
<dbReference type="Proteomes" id="UP001161406">
    <property type="component" value="Unassembled WGS sequence"/>
</dbReference>
<feature type="compositionally biased region" description="Basic and acidic residues" evidence="3">
    <location>
        <begin position="1"/>
        <end position="17"/>
    </location>
</feature>
<dbReference type="InterPro" id="IPR058792">
    <property type="entry name" value="Beta-barrel_RND_2"/>
</dbReference>
<feature type="transmembrane region" description="Helical" evidence="4">
    <location>
        <begin position="32"/>
        <end position="50"/>
    </location>
</feature>
<dbReference type="NCBIfam" id="TIGR01730">
    <property type="entry name" value="RND_mfp"/>
    <property type="match status" value="1"/>
</dbReference>
<comment type="caution">
    <text evidence="7">The sequence shown here is derived from an EMBL/GenBank/DDBJ whole genome shotgun (WGS) entry which is preliminary data.</text>
</comment>
<evidence type="ECO:0000313" key="7">
    <source>
        <dbReference type="EMBL" id="GLQ11437.1"/>
    </source>
</evidence>
<keyword evidence="4" id="KW-0812">Transmembrane</keyword>
<dbReference type="EMBL" id="BSNG01000001">
    <property type="protein sequence ID" value="GLQ11437.1"/>
    <property type="molecule type" value="Genomic_DNA"/>
</dbReference>
<sequence>MTVNPKKPEWAQSRGDEATAEQTAGPVPKRRILPWLLLTIAVAGATILVMTRPEPEAAVSIGQTPIVKQIRRSETTQVSPSNMQQTIKVSGLLAPARQSDVAAQAGGQVLSVEVRPGDTVREGDIIAQIDTESLLIQLEQQQATAEATRAQLVLSEQQLQRTEELAKQGLNTPSALEEARSSAAALRANLVSLENVVKSAQLALDNATVRAPISGIVSSRSVEPGQTVAIGASLVTIVNIDSIEYQASASMSASTLVEAGQSASITVSGLEHRTFTGTVVRVGPVAASGTRAVQIYVSIKNADHALRGGMFATGSVTVSEKHDVIALPSQVLREDSEGSYVLVLEGQFLQRRAVEPGMKWDRGRMIELSGVNAGDVIVSAALAQLSAADPFKLIED</sequence>
<keyword evidence="2" id="KW-0175">Coiled coil</keyword>
<feature type="domain" description="Multidrug resistance protein MdtA-like barrel-sandwich hybrid" evidence="5">
    <location>
        <begin position="97"/>
        <end position="238"/>
    </location>
</feature>
<dbReference type="Gene3D" id="1.10.287.470">
    <property type="entry name" value="Helix hairpin bin"/>
    <property type="match status" value="1"/>
</dbReference>
<dbReference type="InterPro" id="IPR058625">
    <property type="entry name" value="MdtA-like_BSH"/>
</dbReference>
<dbReference type="Gene3D" id="2.40.420.20">
    <property type="match status" value="1"/>
</dbReference>
<dbReference type="Pfam" id="PF25954">
    <property type="entry name" value="Beta-barrel_RND_2"/>
    <property type="match status" value="1"/>
</dbReference>
<comment type="similarity">
    <text evidence="1">Belongs to the membrane fusion protein (MFP) (TC 8.A.1) family.</text>
</comment>
<organism evidence="7 8">
    <name type="scientific">Devosia yakushimensis</name>
    <dbReference type="NCBI Taxonomy" id="470028"/>
    <lineage>
        <taxon>Bacteria</taxon>
        <taxon>Pseudomonadati</taxon>
        <taxon>Pseudomonadota</taxon>
        <taxon>Alphaproteobacteria</taxon>
        <taxon>Hyphomicrobiales</taxon>
        <taxon>Devosiaceae</taxon>
        <taxon>Devosia</taxon>
    </lineage>
</organism>
<reference evidence="7" key="1">
    <citation type="journal article" date="2014" name="Int. J. Syst. Evol. Microbiol.">
        <title>Complete genome of a new Firmicutes species belonging to the dominant human colonic microbiota ('Ruminococcus bicirculans') reveals two chromosomes and a selective capacity to utilize plant glucans.</title>
        <authorList>
            <consortium name="NISC Comparative Sequencing Program"/>
            <person name="Wegmann U."/>
            <person name="Louis P."/>
            <person name="Goesmann A."/>
            <person name="Henrissat B."/>
            <person name="Duncan S.H."/>
            <person name="Flint H.J."/>
        </authorList>
    </citation>
    <scope>NUCLEOTIDE SEQUENCE</scope>
    <source>
        <strain evidence="7">NBRC 103855</strain>
    </source>
</reference>